<keyword evidence="5 9" id="KW-0812">Transmembrane</keyword>
<evidence type="ECO:0000256" key="9">
    <source>
        <dbReference type="SAM" id="Phobius"/>
    </source>
</evidence>
<comment type="subcellular location">
    <subcellularLocation>
        <location evidence="1">Cell membrane</location>
        <topology evidence="1">Multi-pass membrane protein</topology>
    </subcellularLocation>
</comment>
<comment type="similarity">
    <text evidence="3 8">Belongs to the LTA synthase family.</text>
</comment>
<keyword evidence="7 8" id="KW-0472">Membrane</keyword>
<feature type="transmembrane region" description="Helical" evidence="9">
    <location>
        <begin position="67"/>
        <end position="85"/>
    </location>
</feature>
<evidence type="ECO:0000313" key="12">
    <source>
        <dbReference type="Proteomes" id="UP000838324"/>
    </source>
</evidence>
<organism evidence="11 12">
    <name type="scientific">Paenibacillus auburnensis</name>
    <dbReference type="NCBI Taxonomy" id="2905649"/>
    <lineage>
        <taxon>Bacteria</taxon>
        <taxon>Bacillati</taxon>
        <taxon>Bacillota</taxon>
        <taxon>Bacilli</taxon>
        <taxon>Bacillales</taxon>
        <taxon>Paenibacillaceae</taxon>
        <taxon>Paenibacillus</taxon>
    </lineage>
</organism>
<dbReference type="InterPro" id="IPR050448">
    <property type="entry name" value="OpgB/LTA_synthase_biosynth"/>
</dbReference>
<dbReference type="InterPro" id="IPR000917">
    <property type="entry name" value="Sulfatase_N"/>
</dbReference>
<dbReference type="Pfam" id="PF00884">
    <property type="entry name" value="Sulfatase"/>
    <property type="match status" value="1"/>
</dbReference>
<comment type="pathway">
    <text evidence="2">Cell wall biogenesis; lipoteichoic acid biosynthesis.</text>
</comment>
<evidence type="ECO:0000259" key="10">
    <source>
        <dbReference type="Pfam" id="PF00884"/>
    </source>
</evidence>
<dbReference type="CDD" id="cd16015">
    <property type="entry name" value="LTA_synthase"/>
    <property type="match status" value="1"/>
</dbReference>
<keyword evidence="4 8" id="KW-1003">Cell membrane</keyword>
<dbReference type="PANTHER" id="PTHR47371:SF3">
    <property type="entry name" value="PHOSPHOGLYCEROL TRANSFERASE I"/>
    <property type="match status" value="1"/>
</dbReference>
<evidence type="ECO:0000256" key="2">
    <source>
        <dbReference type="ARBA" id="ARBA00004936"/>
    </source>
</evidence>
<dbReference type="InterPro" id="IPR012160">
    <property type="entry name" value="LtaS-like"/>
</dbReference>
<comment type="caution">
    <text evidence="11">The sequence shown here is derived from an EMBL/GenBank/DDBJ whole genome shotgun (WGS) entry which is preliminary data.</text>
</comment>
<dbReference type="InterPro" id="IPR017850">
    <property type="entry name" value="Alkaline_phosphatase_core_sf"/>
</dbReference>
<dbReference type="Gene3D" id="3.30.1120.170">
    <property type="match status" value="1"/>
</dbReference>
<feature type="transmembrane region" description="Helical" evidence="9">
    <location>
        <begin position="111"/>
        <end position="134"/>
    </location>
</feature>
<sequence>MRLKEPRTLSKRSILFFSIIMLAKSYFAWYYLFEDGPTWSTLFKEIPFVLIIFCLIEWFATKRKIAIYMLVNLLITVLFFSLIVYHNHFGIIATSQVIGQAKQVGAVKKSIFAVIHPQYMLIFLDIIIISLIMLSRKKALAWKKAMSRQSNRKVVAVLFCISLVICMMNIFPNKASMNEMVQAEQMGILNYEAYALLANQEEEVIDSAQITQSVIDQTKGIQAQTSPILHGAAKGKNLIIIQMESFQNFLIHLSIDGHEITPNMNNLADSSIYFPRFFQQVGQGNTSDAEFIVNTSFYVPPDGPATEIYAPKELPSLPKLLQAQGYDTATFHTNEVDFWNRGELYRALGFNRYYDKAFFGEDDTIFYGSSDEVLYSKTSSELARMNERSEPFYSHVISMSSHNPFSIPENKYQMTLPERYEGTFVGDYIRAQNYADYALGQFIAELKENGVWDDSLIVLYGDHRGLPIFSLKEEDNVLLEEILGHEYNERDLINIPLIISSAGVPVPSVQNQLGGQVDILPTVANLLGVSVEDHIHFGQDLLNQTSYNLLPQRYYLPTGSFVNNEELFLSGSGYEDGQHYTLSGDGNKPLLSTEDEFERALKLLQLSDSYVSQLPDREVQE</sequence>
<keyword evidence="6 9" id="KW-1133">Transmembrane helix</keyword>
<accession>A0ABN8G2T3</accession>
<dbReference type="Gene3D" id="3.40.720.10">
    <property type="entry name" value="Alkaline Phosphatase, subunit A"/>
    <property type="match status" value="1"/>
</dbReference>
<protein>
    <submittedName>
        <fullName evidence="11">Lipoteichoic acid synthase 2</fullName>
    </submittedName>
</protein>
<evidence type="ECO:0000256" key="4">
    <source>
        <dbReference type="ARBA" id="ARBA00022475"/>
    </source>
</evidence>
<name>A0ABN8G2T3_9BACL</name>
<dbReference type="SUPFAM" id="SSF53649">
    <property type="entry name" value="Alkaline phosphatase-like"/>
    <property type="match status" value="1"/>
</dbReference>
<dbReference type="EMBL" id="CAKMMG010000001">
    <property type="protein sequence ID" value="CAH1194003.1"/>
    <property type="molecule type" value="Genomic_DNA"/>
</dbReference>
<dbReference type="PANTHER" id="PTHR47371">
    <property type="entry name" value="LIPOTEICHOIC ACID SYNTHASE"/>
    <property type="match status" value="1"/>
</dbReference>
<evidence type="ECO:0000256" key="7">
    <source>
        <dbReference type="ARBA" id="ARBA00023136"/>
    </source>
</evidence>
<dbReference type="Proteomes" id="UP000838324">
    <property type="component" value="Unassembled WGS sequence"/>
</dbReference>
<feature type="transmembrane region" description="Helical" evidence="9">
    <location>
        <begin position="12"/>
        <end position="33"/>
    </location>
</feature>
<dbReference type="PIRSF" id="PIRSF005091">
    <property type="entry name" value="Mmb_sulf_HI1246"/>
    <property type="match status" value="1"/>
</dbReference>
<feature type="domain" description="Sulfatase N-terminal" evidence="10">
    <location>
        <begin position="236"/>
        <end position="529"/>
    </location>
</feature>
<feature type="transmembrane region" description="Helical" evidence="9">
    <location>
        <begin position="39"/>
        <end position="60"/>
    </location>
</feature>
<reference evidence="11" key="1">
    <citation type="submission" date="2022-01" db="EMBL/GenBank/DDBJ databases">
        <authorList>
            <person name="Criscuolo A."/>
        </authorList>
    </citation>
    <scope>NUCLEOTIDE SEQUENCE</scope>
    <source>
        <strain evidence="11">CIP111892</strain>
    </source>
</reference>
<dbReference type="RefSeq" id="WP_236331257.1">
    <property type="nucleotide sequence ID" value="NZ_CAKMMG010000001.1"/>
</dbReference>
<proteinExistence type="inferred from homology"/>
<evidence type="ECO:0000313" key="11">
    <source>
        <dbReference type="EMBL" id="CAH1194003.1"/>
    </source>
</evidence>
<evidence type="ECO:0000256" key="6">
    <source>
        <dbReference type="ARBA" id="ARBA00022989"/>
    </source>
</evidence>
<keyword evidence="12" id="KW-1185">Reference proteome</keyword>
<evidence type="ECO:0000256" key="1">
    <source>
        <dbReference type="ARBA" id="ARBA00004651"/>
    </source>
</evidence>
<gene>
    <name evidence="11" type="primary">ltaS2_1</name>
    <name evidence="11" type="ORF">PAECIP111892_01378</name>
</gene>
<evidence type="ECO:0000256" key="3">
    <source>
        <dbReference type="ARBA" id="ARBA00009983"/>
    </source>
</evidence>
<evidence type="ECO:0000256" key="8">
    <source>
        <dbReference type="PIRNR" id="PIRNR005091"/>
    </source>
</evidence>
<feature type="transmembrane region" description="Helical" evidence="9">
    <location>
        <begin position="154"/>
        <end position="171"/>
    </location>
</feature>
<evidence type="ECO:0000256" key="5">
    <source>
        <dbReference type="ARBA" id="ARBA00022692"/>
    </source>
</evidence>